<evidence type="ECO:0000313" key="6">
    <source>
        <dbReference type="Proteomes" id="UP000681967"/>
    </source>
</evidence>
<dbReference type="GO" id="GO:0000785">
    <property type="term" value="C:chromatin"/>
    <property type="evidence" value="ECO:0007669"/>
    <property type="project" value="TreeGrafter"/>
</dbReference>
<keyword evidence="1" id="KW-0479">Metal-binding</keyword>
<dbReference type="GO" id="GO:0010468">
    <property type="term" value="P:regulation of gene expression"/>
    <property type="evidence" value="ECO:0007669"/>
    <property type="project" value="TreeGrafter"/>
</dbReference>
<dbReference type="GO" id="GO:0005634">
    <property type="term" value="C:nucleus"/>
    <property type="evidence" value="ECO:0007669"/>
    <property type="project" value="TreeGrafter"/>
</dbReference>
<dbReference type="PROSITE" id="PS51184">
    <property type="entry name" value="JMJC"/>
    <property type="match status" value="1"/>
</dbReference>
<evidence type="ECO:0000259" key="4">
    <source>
        <dbReference type="PROSITE" id="PS51184"/>
    </source>
</evidence>
<keyword evidence="1" id="KW-0862">Zinc</keyword>
<dbReference type="InterPro" id="IPR003347">
    <property type="entry name" value="JmjC_dom"/>
</dbReference>
<feature type="domain" description="CCHC-type" evidence="2">
    <location>
        <begin position="461"/>
        <end position="477"/>
    </location>
</feature>
<organism evidence="5 6">
    <name type="scientific">Rotaria magnacalcarata</name>
    <dbReference type="NCBI Taxonomy" id="392030"/>
    <lineage>
        <taxon>Eukaryota</taxon>
        <taxon>Metazoa</taxon>
        <taxon>Spiralia</taxon>
        <taxon>Gnathifera</taxon>
        <taxon>Rotifera</taxon>
        <taxon>Eurotatoria</taxon>
        <taxon>Bdelloidea</taxon>
        <taxon>Philodinida</taxon>
        <taxon>Philodinidae</taxon>
        <taxon>Rotaria</taxon>
    </lineage>
</organism>
<dbReference type="InterPro" id="IPR036875">
    <property type="entry name" value="Znf_CCHC_sf"/>
</dbReference>
<dbReference type="PANTHER" id="PTHR10694:SF7">
    <property type="entry name" value="[HISTONE H3]-TRIMETHYL-L-LYSINE(9) DEMETHYLASE"/>
    <property type="match status" value="1"/>
</dbReference>
<evidence type="ECO:0008006" key="7">
    <source>
        <dbReference type="Google" id="ProtNLM"/>
    </source>
</evidence>
<dbReference type="SUPFAM" id="SSF57756">
    <property type="entry name" value="Retrovirus zinc finger-like domains"/>
    <property type="match status" value="1"/>
</dbReference>
<feature type="domain" description="JmjN" evidence="3">
    <location>
        <begin position="10"/>
        <end position="52"/>
    </location>
</feature>
<evidence type="ECO:0000259" key="3">
    <source>
        <dbReference type="PROSITE" id="PS51183"/>
    </source>
</evidence>
<dbReference type="Proteomes" id="UP000681967">
    <property type="component" value="Unassembled WGS sequence"/>
</dbReference>
<protein>
    <recommendedName>
        <fullName evidence="7">CCHC-type domain-containing protein</fullName>
    </recommendedName>
</protein>
<name>A0A8S2IW69_9BILA</name>
<dbReference type="GO" id="GO:0008270">
    <property type="term" value="F:zinc ion binding"/>
    <property type="evidence" value="ECO:0007669"/>
    <property type="project" value="UniProtKB-KW"/>
</dbReference>
<proteinExistence type="predicted"/>
<dbReference type="AlphaFoldDB" id="A0A8S2IW69"/>
<dbReference type="GO" id="GO:0003676">
    <property type="term" value="F:nucleic acid binding"/>
    <property type="evidence" value="ECO:0007669"/>
    <property type="project" value="InterPro"/>
</dbReference>
<dbReference type="Pfam" id="PF02373">
    <property type="entry name" value="JmjC"/>
    <property type="match status" value="1"/>
</dbReference>
<dbReference type="GO" id="GO:0051864">
    <property type="term" value="F:histone H3K36 demethylase activity"/>
    <property type="evidence" value="ECO:0007669"/>
    <property type="project" value="TreeGrafter"/>
</dbReference>
<keyword evidence="1" id="KW-0863">Zinc-finger</keyword>
<dbReference type="SMART" id="SM00558">
    <property type="entry name" value="JmjC"/>
    <property type="match status" value="1"/>
</dbReference>
<dbReference type="GO" id="GO:0032454">
    <property type="term" value="F:histone H3K9 demethylase activity"/>
    <property type="evidence" value="ECO:0007669"/>
    <property type="project" value="TreeGrafter"/>
</dbReference>
<reference evidence="5" key="1">
    <citation type="submission" date="2021-02" db="EMBL/GenBank/DDBJ databases">
        <authorList>
            <person name="Nowell W R."/>
        </authorList>
    </citation>
    <scope>NUCLEOTIDE SEQUENCE</scope>
</reference>
<gene>
    <name evidence="5" type="ORF">BYL167_LOCUS2048</name>
</gene>
<dbReference type="Gene3D" id="2.60.120.650">
    <property type="entry name" value="Cupin"/>
    <property type="match status" value="2"/>
</dbReference>
<dbReference type="InterPro" id="IPR001878">
    <property type="entry name" value="Znf_CCHC"/>
</dbReference>
<dbReference type="InterPro" id="IPR003349">
    <property type="entry name" value="JmjN"/>
</dbReference>
<dbReference type="SUPFAM" id="SSF51197">
    <property type="entry name" value="Clavaminate synthase-like"/>
    <property type="match status" value="1"/>
</dbReference>
<dbReference type="PROSITE" id="PS51183">
    <property type="entry name" value="JMJN"/>
    <property type="match status" value="1"/>
</dbReference>
<evidence type="ECO:0000313" key="5">
    <source>
        <dbReference type="EMBL" id="CAF3783217.1"/>
    </source>
</evidence>
<dbReference type="PANTHER" id="PTHR10694">
    <property type="entry name" value="LYSINE-SPECIFIC DEMETHYLASE"/>
    <property type="match status" value="1"/>
</dbReference>
<accession>A0A8S2IW69</accession>
<sequence>MVMENKTKLIPTLTPTFEQWKSLAIFLTHHETSLQRRFGAVKILPPSRWVPLVKNPYDIRHIKLYIKQEIIHSFHQSDVFYIQNSETPKRRCMTYDEFKTIAESDPYRLNDAINNNILDYFWSTISKSVTSPVIHMGMWSSAVGIHIDEYDLISLNYLHHGASKIWYIIHPSCYSKLEELVNKLKLFSDISSSCLSPLQHKSLLIKPSFLDLHSIEYYRIEQKLNELVAIFPGTYHCYFDTGFNLSETIKYGLPSWLQFQRRSPRLCSCKISSSIFVNLNRRFFTNEILSKFQKDYLTSTSSTSVDLSTDEDNNANNHSFVEMNIIPKSPIESNNAVIQTNVETEAVRIASHTNISFDQLTDPLYSSSSSTNSNTPISPNLLATIDTSTDFDSIANIFEEILAQANSNPMHHDHHPTYFHPYERYLPIVRTHAASAHPSYFTPYRYSVLRMCTSKRHIKRRRCYGCRQQGHLRKECPYFPHN</sequence>
<evidence type="ECO:0000259" key="2">
    <source>
        <dbReference type="PROSITE" id="PS50158"/>
    </source>
</evidence>
<dbReference type="EMBL" id="CAJOBH010000339">
    <property type="protein sequence ID" value="CAF3783217.1"/>
    <property type="molecule type" value="Genomic_DNA"/>
</dbReference>
<dbReference type="PROSITE" id="PS50158">
    <property type="entry name" value="ZF_CCHC"/>
    <property type="match status" value="1"/>
</dbReference>
<feature type="domain" description="JmjC" evidence="4">
    <location>
        <begin position="103"/>
        <end position="268"/>
    </location>
</feature>
<evidence type="ECO:0000256" key="1">
    <source>
        <dbReference type="PROSITE-ProRule" id="PRU00047"/>
    </source>
</evidence>
<comment type="caution">
    <text evidence="5">The sequence shown here is derived from an EMBL/GenBank/DDBJ whole genome shotgun (WGS) entry which is preliminary data.</text>
</comment>